<organism evidence="1">
    <name type="scientific">Arundo donax</name>
    <name type="common">Giant reed</name>
    <name type="synonym">Donax arundinaceus</name>
    <dbReference type="NCBI Taxonomy" id="35708"/>
    <lineage>
        <taxon>Eukaryota</taxon>
        <taxon>Viridiplantae</taxon>
        <taxon>Streptophyta</taxon>
        <taxon>Embryophyta</taxon>
        <taxon>Tracheophyta</taxon>
        <taxon>Spermatophyta</taxon>
        <taxon>Magnoliopsida</taxon>
        <taxon>Liliopsida</taxon>
        <taxon>Poales</taxon>
        <taxon>Poaceae</taxon>
        <taxon>PACMAD clade</taxon>
        <taxon>Arundinoideae</taxon>
        <taxon>Arundineae</taxon>
        <taxon>Arundo</taxon>
    </lineage>
</organism>
<name>A0A0A9HK84_ARUDO</name>
<accession>A0A0A9HK84</accession>
<dbReference type="EMBL" id="GBRH01164583">
    <property type="protein sequence ID" value="JAE33313.1"/>
    <property type="molecule type" value="Transcribed_RNA"/>
</dbReference>
<proteinExistence type="predicted"/>
<reference evidence="1" key="1">
    <citation type="submission" date="2014-09" db="EMBL/GenBank/DDBJ databases">
        <authorList>
            <person name="Magalhaes I.L.F."/>
            <person name="Oliveira U."/>
            <person name="Santos F.R."/>
            <person name="Vidigal T.H.D.A."/>
            <person name="Brescovit A.D."/>
            <person name="Santos A.J."/>
        </authorList>
    </citation>
    <scope>NUCLEOTIDE SEQUENCE</scope>
    <source>
        <tissue evidence="1">Shoot tissue taken approximately 20 cm above the soil surface</tissue>
    </source>
</reference>
<protein>
    <submittedName>
        <fullName evidence="1">Uncharacterized protein</fullName>
    </submittedName>
</protein>
<sequence>MSVRGGRRRAEAPRRQLTASATSCHCFWRRLPRLSSM</sequence>
<reference evidence="1" key="2">
    <citation type="journal article" date="2015" name="Data Brief">
        <title>Shoot transcriptome of the giant reed, Arundo donax.</title>
        <authorList>
            <person name="Barrero R.A."/>
            <person name="Guerrero F.D."/>
            <person name="Moolhuijzen P."/>
            <person name="Goolsby J.A."/>
            <person name="Tidwell J."/>
            <person name="Bellgard S.E."/>
            <person name="Bellgard M.I."/>
        </authorList>
    </citation>
    <scope>NUCLEOTIDE SEQUENCE</scope>
    <source>
        <tissue evidence="1">Shoot tissue taken approximately 20 cm above the soil surface</tissue>
    </source>
</reference>
<evidence type="ECO:0000313" key="1">
    <source>
        <dbReference type="EMBL" id="JAE33313.1"/>
    </source>
</evidence>
<dbReference type="AlphaFoldDB" id="A0A0A9HK84"/>